<keyword evidence="2" id="KW-1185">Reference proteome</keyword>
<evidence type="ECO:0000313" key="2">
    <source>
        <dbReference type="Proteomes" id="UP001060215"/>
    </source>
</evidence>
<gene>
    <name evidence="1" type="ORF">LOK49_LG12G02257</name>
</gene>
<evidence type="ECO:0000313" key="1">
    <source>
        <dbReference type="EMBL" id="KAI7991784.1"/>
    </source>
</evidence>
<proteinExistence type="predicted"/>
<reference evidence="1 2" key="1">
    <citation type="journal article" date="2022" name="Plant J.">
        <title>Chromosome-level genome of Camellia lanceoleosa provides a valuable resource for understanding genome evolution and self-incompatibility.</title>
        <authorList>
            <person name="Gong W."/>
            <person name="Xiao S."/>
            <person name="Wang L."/>
            <person name="Liao Z."/>
            <person name="Chang Y."/>
            <person name="Mo W."/>
            <person name="Hu G."/>
            <person name="Li W."/>
            <person name="Zhao G."/>
            <person name="Zhu H."/>
            <person name="Hu X."/>
            <person name="Ji K."/>
            <person name="Xiang X."/>
            <person name="Song Q."/>
            <person name="Yuan D."/>
            <person name="Jin S."/>
            <person name="Zhang L."/>
        </authorList>
    </citation>
    <scope>NUCLEOTIDE SEQUENCE [LARGE SCALE GENOMIC DNA]</scope>
    <source>
        <strain evidence="1">SQ_2022a</strain>
    </source>
</reference>
<comment type="caution">
    <text evidence="1">The sequence shown here is derived from an EMBL/GenBank/DDBJ whole genome shotgun (WGS) entry which is preliminary data.</text>
</comment>
<sequence length="693" mass="76024">MSSRKEEERNEKIIRGLMKLPPNRRCINCNSLGPQYVCTNFWTFVCITCSGIHREFTHRVKSVSMAKFTIQEVEALQKGGNQRARETFLTDWDPQRQRLPDSSNADKVREFIKNVYVDRRYVGGKNSDRPPRDMQNPRHHEDETRRASSYHSYSQSPPYDYQYEERRYGKPAPVLTRKPGSDRGLYEGRISSFFSPSRFSDQMNEDRFANEGSNPRASDYSVSSAGDPFKSDTQSPNFQRDIISPPYQTSRDILNEHIQRQTMSTFSESNTKTDADRVHRPQRTASSGSFGSFDSNSMSLKSVNSVSLVDIASESEQSGTNQDKQYADPPLQQSSVSGNFGGLDLFNAPFAPQIVPSASAIDLFQFPVTPSTPPVDLFQPSSIASVPTLHAHQPSQTNPSSLDLFADMPHQQPAATLDKKSPDEVVPKNEGWATFDLPQHMASTQGIGNSTTAVVPPTDGGSLGMFDPHLLPFTSLQWPAFEDSNAHVPSSMPTLWHETPDNVQSADNATRTQAWNAFEDPTGVIPHGSIQQSSEEIAVHAPSTTVNQYLGDFGDGLQRAALDNGPLNPNVPLHVNGSSYPSSSIPSMVGAQSHATDGKSINPFDHPYDSDFESSSMFLDMSSLQAALPSDQIPNTFLDGVTQPWFPQNPVPSYIPAAQQGALGFMGGPAPGTQMPNVPAQGPVASVGGNPFA</sequence>
<dbReference type="Proteomes" id="UP001060215">
    <property type="component" value="Chromosome 13"/>
</dbReference>
<name>A0ACC0FTB4_9ERIC</name>
<protein>
    <submittedName>
        <fullName evidence="1">ADP-ribosylation factor GTPase-activating protein AGD14</fullName>
    </submittedName>
</protein>
<accession>A0ACC0FTB4</accession>
<dbReference type="EMBL" id="CM045770">
    <property type="protein sequence ID" value="KAI7991784.1"/>
    <property type="molecule type" value="Genomic_DNA"/>
</dbReference>
<organism evidence="1 2">
    <name type="scientific">Camellia lanceoleosa</name>
    <dbReference type="NCBI Taxonomy" id="1840588"/>
    <lineage>
        <taxon>Eukaryota</taxon>
        <taxon>Viridiplantae</taxon>
        <taxon>Streptophyta</taxon>
        <taxon>Embryophyta</taxon>
        <taxon>Tracheophyta</taxon>
        <taxon>Spermatophyta</taxon>
        <taxon>Magnoliopsida</taxon>
        <taxon>eudicotyledons</taxon>
        <taxon>Gunneridae</taxon>
        <taxon>Pentapetalae</taxon>
        <taxon>asterids</taxon>
        <taxon>Ericales</taxon>
        <taxon>Theaceae</taxon>
        <taxon>Camellia</taxon>
    </lineage>
</organism>